<dbReference type="AlphaFoldDB" id="A0A383DGJ2"/>
<dbReference type="EMBL" id="UINC01217138">
    <property type="protein sequence ID" value="SVE43602.1"/>
    <property type="molecule type" value="Genomic_DNA"/>
</dbReference>
<sequence length="182" mass="19468">MTENSSDTHAAIQVEDYDSLIDVGTAIGRRAVITGTAAIAAMGASSTPAGAAIKKVDGASLTGPYLDLTTPEGNMIALARMDGDITMKEPSYGWYDGLVMGVMPGGPVKNICGFKGMSCKRLIPYEEGNGFRRLLREVGYYYDLATGKILEELNNPYTGETVKVVHIANDPFNMIIRDIVAP</sequence>
<proteinExistence type="predicted"/>
<dbReference type="PROSITE" id="PS51318">
    <property type="entry name" value="TAT"/>
    <property type="match status" value="1"/>
</dbReference>
<organism evidence="1">
    <name type="scientific">marine metagenome</name>
    <dbReference type="NCBI Taxonomy" id="408172"/>
    <lineage>
        <taxon>unclassified sequences</taxon>
        <taxon>metagenomes</taxon>
        <taxon>ecological metagenomes</taxon>
    </lineage>
</organism>
<reference evidence="1" key="1">
    <citation type="submission" date="2018-05" db="EMBL/GenBank/DDBJ databases">
        <authorList>
            <person name="Lanie J.A."/>
            <person name="Ng W.-L."/>
            <person name="Kazmierczak K.M."/>
            <person name="Andrzejewski T.M."/>
            <person name="Davidsen T.M."/>
            <person name="Wayne K.J."/>
            <person name="Tettelin H."/>
            <person name="Glass J.I."/>
            <person name="Rusch D."/>
            <person name="Podicherti R."/>
            <person name="Tsui H.-C.T."/>
            <person name="Winkler M.E."/>
        </authorList>
    </citation>
    <scope>NUCLEOTIDE SEQUENCE</scope>
</reference>
<protein>
    <submittedName>
        <fullName evidence="1">Uncharacterized protein</fullName>
    </submittedName>
</protein>
<gene>
    <name evidence="1" type="ORF">METZ01_LOCUS496456</name>
</gene>
<accession>A0A383DGJ2</accession>
<dbReference type="InterPro" id="IPR014990">
    <property type="entry name" value="DUF1838"/>
</dbReference>
<dbReference type="Pfam" id="PF08894">
    <property type="entry name" value="DUF1838"/>
    <property type="match status" value="1"/>
</dbReference>
<evidence type="ECO:0000313" key="1">
    <source>
        <dbReference type="EMBL" id="SVE43602.1"/>
    </source>
</evidence>
<name>A0A383DGJ2_9ZZZZ</name>
<feature type="non-terminal residue" evidence="1">
    <location>
        <position position="182"/>
    </location>
</feature>
<dbReference type="InterPro" id="IPR006311">
    <property type="entry name" value="TAT_signal"/>
</dbReference>